<evidence type="ECO:0000259" key="5">
    <source>
        <dbReference type="PROSITE" id="PS51747"/>
    </source>
</evidence>
<protein>
    <submittedName>
        <fullName evidence="6">Guanine deaminase</fullName>
    </submittedName>
</protein>
<dbReference type="PANTHER" id="PTHR11079:SF161">
    <property type="entry name" value="CMP_DCMP-TYPE DEAMINASE DOMAIN-CONTAINING PROTEIN"/>
    <property type="match status" value="1"/>
</dbReference>
<sequence>MSAETCVFVAGQPETSNVIFQMDFMKKAVEEAVQGVTNDDGGPFGAVIVRNGSIVATGHNMVLKTNDPTAHAEVTAIRNACSALGTFDLHGCQLYTSCYPCPMCMGAALWSRVDAIYYAATQDEAERSGFDDKAFYKFFENPTSGGRCKLEQLRVKNTLEPFNQWQQKDSKIQY</sequence>
<proteinExistence type="inferred from homology"/>
<dbReference type="FunFam" id="3.40.140.10:FF:000011">
    <property type="entry name" value="tRNA-specific adenosine deaminase"/>
    <property type="match status" value="1"/>
</dbReference>
<dbReference type="GO" id="GO:0047974">
    <property type="term" value="F:guanosine deaminase activity"/>
    <property type="evidence" value="ECO:0007669"/>
    <property type="project" value="TreeGrafter"/>
</dbReference>
<dbReference type="OrthoDB" id="408702at2759"/>
<evidence type="ECO:0000256" key="1">
    <source>
        <dbReference type="ARBA" id="ARBA00006576"/>
    </source>
</evidence>
<dbReference type="OMA" id="MCHAAMR"/>
<keyword evidence="2" id="KW-0479">Metal-binding</keyword>
<feature type="domain" description="CMP/dCMP-type deaminase" evidence="5">
    <location>
        <begin position="19"/>
        <end position="131"/>
    </location>
</feature>
<reference evidence="6 7" key="1">
    <citation type="submission" date="2014-11" db="EMBL/GenBank/DDBJ databases">
        <title>Genetic blueprint of the zoonotic pathogen Toxocara canis.</title>
        <authorList>
            <person name="Zhu X.-Q."/>
            <person name="Korhonen P.K."/>
            <person name="Cai H."/>
            <person name="Young N.D."/>
            <person name="Nejsum P."/>
            <person name="von Samson-Himmelstjerna G."/>
            <person name="Boag P.R."/>
            <person name="Tan P."/>
            <person name="Li Q."/>
            <person name="Min J."/>
            <person name="Yang Y."/>
            <person name="Wang X."/>
            <person name="Fang X."/>
            <person name="Hall R.S."/>
            <person name="Hofmann A."/>
            <person name="Sternberg P.W."/>
            <person name="Jex A.R."/>
            <person name="Gasser R.B."/>
        </authorList>
    </citation>
    <scope>NUCLEOTIDE SEQUENCE [LARGE SCALE GENOMIC DNA]</scope>
    <source>
        <strain evidence="6">PN_DK_2014</strain>
    </source>
</reference>
<dbReference type="PANTHER" id="PTHR11079">
    <property type="entry name" value="CYTOSINE DEAMINASE FAMILY MEMBER"/>
    <property type="match status" value="1"/>
</dbReference>
<evidence type="ECO:0000256" key="3">
    <source>
        <dbReference type="ARBA" id="ARBA00022801"/>
    </source>
</evidence>
<dbReference type="Gene3D" id="3.40.140.10">
    <property type="entry name" value="Cytidine Deaminase, domain 2"/>
    <property type="match status" value="1"/>
</dbReference>
<evidence type="ECO:0000313" key="6">
    <source>
        <dbReference type="EMBL" id="KHN78553.1"/>
    </source>
</evidence>
<dbReference type="InterPro" id="IPR002125">
    <property type="entry name" value="CMP_dCMP_dom"/>
</dbReference>
<dbReference type="PROSITE" id="PS51747">
    <property type="entry name" value="CYT_DCMP_DEAMINASES_2"/>
    <property type="match status" value="1"/>
</dbReference>
<dbReference type="EMBL" id="JPKZ01002087">
    <property type="protein sequence ID" value="KHN78553.1"/>
    <property type="molecule type" value="Genomic_DNA"/>
</dbReference>
<dbReference type="InterPro" id="IPR016193">
    <property type="entry name" value="Cytidine_deaminase-like"/>
</dbReference>
<gene>
    <name evidence="6" type="primary">guaD</name>
    <name evidence="6" type="ORF">Tcan_13970</name>
</gene>
<evidence type="ECO:0000256" key="4">
    <source>
        <dbReference type="ARBA" id="ARBA00022833"/>
    </source>
</evidence>
<dbReference type="SUPFAM" id="SSF53927">
    <property type="entry name" value="Cytidine deaminase-like"/>
    <property type="match status" value="1"/>
</dbReference>
<dbReference type="STRING" id="6265.A0A0B2VAM0"/>
<dbReference type="AlphaFoldDB" id="A0A0B2VAM0"/>
<dbReference type="CDD" id="cd01285">
    <property type="entry name" value="nucleoside_deaminase"/>
    <property type="match status" value="1"/>
</dbReference>
<dbReference type="GO" id="GO:0046872">
    <property type="term" value="F:metal ion binding"/>
    <property type="evidence" value="ECO:0007669"/>
    <property type="project" value="UniProtKB-KW"/>
</dbReference>
<keyword evidence="4" id="KW-0862">Zinc</keyword>
<organism evidence="6 7">
    <name type="scientific">Toxocara canis</name>
    <name type="common">Canine roundworm</name>
    <dbReference type="NCBI Taxonomy" id="6265"/>
    <lineage>
        <taxon>Eukaryota</taxon>
        <taxon>Metazoa</taxon>
        <taxon>Ecdysozoa</taxon>
        <taxon>Nematoda</taxon>
        <taxon>Chromadorea</taxon>
        <taxon>Rhabditida</taxon>
        <taxon>Spirurina</taxon>
        <taxon>Ascaridomorpha</taxon>
        <taxon>Ascaridoidea</taxon>
        <taxon>Toxocaridae</taxon>
        <taxon>Toxocara</taxon>
    </lineage>
</organism>
<keyword evidence="3" id="KW-0378">Hydrolase</keyword>
<dbReference type="Pfam" id="PF00383">
    <property type="entry name" value="dCMP_cyt_deam_1"/>
    <property type="match status" value="1"/>
</dbReference>
<dbReference type="Proteomes" id="UP000031036">
    <property type="component" value="Unassembled WGS sequence"/>
</dbReference>
<comment type="similarity">
    <text evidence="1">Belongs to the cytidine and deoxycytidylate deaminase family.</text>
</comment>
<accession>A0A0B2VAM0</accession>
<evidence type="ECO:0000313" key="7">
    <source>
        <dbReference type="Proteomes" id="UP000031036"/>
    </source>
</evidence>
<name>A0A0B2VAM0_TOXCA</name>
<dbReference type="GO" id="GO:0006152">
    <property type="term" value="P:purine nucleoside catabolic process"/>
    <property type="evidence" value="ECO:0007669"/>
    <property type="project" value="TreeGrafter"/>
</dbReference>
<keyword evidence="7" id="KW-1185">Reference proteome</keyword>
<comment type="caution">
    <text evidence="6">The sequence shown here is derived from an EMBL/GenBank/DDBJ whole genome shotgun (WGS) entry which is preliminary data.</text>
</comment>
<evidence type="ECO:0000256" key="2">
    <source>
        <dbReference type="ARBA" id="ARBA00022723"/>
    </source>
</evidence>